<dbReference type="STRING" id="1666911.HLUCCA11_06125"/>
<evidence type="ECO:0000313" key="2">
    <source>
        <dbReference type="Proteomes" id="UP000050465"/>
    </source>
</evidence>
<sequence>MILSTPIKIYLGTQIEQSLAVDVLTYSIVRRTQASIQITPLYQAVATAGIEVPMPSNPQLRPQTPFTFQRFAIPELCQYRGRAIYLDSDMLVFQDINRLWQQSFERANHESADLLSVPELPDSGRSPQYSVMLLNCDQLKWQVAQLVGELDRGTWTYKQFVMEMAPAVNKAAILPLGWNDLERYRPGKTALLHYTDMPRQPWLSVANPLAKLWCDMLLKAVADGAITRDTVCHSIEQGWVRPSLIDQIDSGIADPQLLPEPILQRDRHTFTPPHIWQKYLRLPALQGERSRRWFSRAYEIYTRLKGAT</sequence>
<dbReference type="SUPFAM" id="SSF53448">
    <property type="entry name" value="Nucleotide-diphospho-sugar transferases"/>
    <property type="match status" value="1"/>
</dbReference>
<dbReference type="PATRIC" id="fig|1666911.3.peg.5149"/>
<proteinExistence type="predicted"/>
<organism evidence="1 2">
    <name type="scientific">Phormidesmis priestleyi Ana</name>
    <dbReference type="NCBI Taxonomy" id="1666911"/>
    <lineage>
        <taxon>Bacteria</taxon>
        <taxon>Bacillati</taxon>
        <taxon>Cyanobacteriota</taxon>
        <taxon>Cyanophyceae</taxon>
        <taxon>Leptolyngbyales</taxon>
        <taxon>Leptolyngbyaceae</taxon>
        <taxon>Phormidesmis</taxon>
    </lineage>
</organism>
<gene>
    <name evidence="1" type="ORF">HLUCCA11_06125</name>
</gene>
<dbReference type="EMBL" id="LJZR01000006">
    <property type="protein sequence ID" value="KPQ36436.1"/>
    <property type="molecule type" value="Genomic_DNA"/>
</dbReference>
<protein>
    <submittedName>
        <fullName evidence="1">LPS:glycosyltransferase</fullName>
    </submittedName>
</protein>
<dbReference type="GO" id="GO:0016757">
    <property type="term" value="F:glycosyltransferase activity"/>
    <property type="evidence" value="ECO:0007669"/>
    <property type="project" value="InterPro"/>
</dbReference>
<evidence type="ECO:0000313" key="1">
    <source>
        <dbReference type="EMBL" id="KPQ36436.1"/>
    </source>
</evidence>
<accession>A0A0P7ZSH5</accession>
<keyword evidence="1" id="KW-0808">Transferase</keyword>
<name>A0A0P7ZSH5_9CYAN</name>
<dbReference type="Pfam" id="PF01501">
    <property type="entry name" value="Glyco_transf_8"/>
    <property type="match status" value="1"/>
</dbReference>
<dbReference type="Gene3D" id="3.90.550.10">
    <property type="entry name" value="Spore Coat Polysaccharide Biosynthesis Protein SpsA, Chain A"/>
    <property type="match status" value="1"/>
</dbReference>
<reference evidence="1 2" key="1">
    <citation type="submission" date="2015-09" db="EMBL/GenBank/DDBJ databases">
        <title>Identification and resolution of microdiversity through metagenomic sequencing of parallel consortia.</title>
        <authorList>
            <person name="Nelson W.C."/>
            <person name="Romine M.F."/>
            <person name="Lindemann S.R."/>
        </authorList>
    </citation>
    <scope>NUCLEOTIDE SEQUENCE [LARGE SCALE GENOMIC DNA]</scope>
    <source>
        <strain evidence="1">Ana</strain>
    </source>
</reference>
<dbReference type="AlphaFoldDB" id="A0A0P7ZSH5"/>
<dbReference type="InterPro" id="IPR029044">
    <property type="entry name" value="Nucleotide-diphossugar_trans"/>
</dbReference>
<comment type="caution">
    <text evidence="1">The sequence shown here is derived from an EMBL/GenBank/DDBJ whole genome shotgun (WGS) entry which is preliminary data.</text>
</comment>
<dbReference type="InterPro" id="IPR002495">
    <property type="entry name" value="Glyco_trans_8"/>
</dbReference>
<dbReference type="Proteomes" id="UP000050465">
    <property type="component" value="Unassembled WGS sequence"/>
</dbReference>